<keyword evidence="3" id="KW-1185">Reference proteome</keyword>
<reference evidence="2 3" key="1">
    <citation type="submission" date="2018-12" db="EMBL/GenBank/DDBJ databases">
        <title>Complete genome sequencing of Tabrizicola sp. K13M18.</title>
        <authorList>
            <person name="Bae J.-W."/>
        </authorList>
    </citation>
    <scope>NUCLEOTIDE SEQUENCE [LARGE SCALE GENOMIC DNA]</scope>
    <source>
        <strain evidence="2 3">K13M18</strain>
    </source>
</reference>
<name>A0A3S8U3S7_9RHOB</name>
<dbReference type="EMBL" id="CP034328">
    <property type="protein sequence ID" value="AZL58189.1"/>
    <property type="molecule type" value="Genomic_DNA"/>
</dbReference>
<evidence type="ECO:0000313" key="3">
    <source>
        <dbReference type="Proteomes" id="UP000282002"/>
    </source>
</evidence>
<gene>
    <name evidence="2" type="ORF">EI545_04650</name>
</gene>
<evidence type="ECO:0000313" key="2">
    <source>
        <dbReference type="EMBL" id="AZL58189.1"/>
    </source>
</evidence>
<sequence length="191" mass="19587">MAGSAGLIGLAGPAFAERAVGHVTAVSGNGFAGDTPVRPLRASESLQMGDKVWTEAASRASLALDLGAVVHMGPEAFLILDRFVTEATGELTLEAGAIVFERGAEEPEIDFQVLSTFAQIGLRGTRFFAGPNRGVFAVFVDHGSVSVTAGGQQVTLGAGDGVDIAAPGAPPSEVVRWQPPRIAEAFESVLG</sequence>
<dbReference type="AlphaFoldDB" id="A0A3S8U3S7"/>
<protein>
    <submittedName>
        <fullName evidence="2">Iron dicitrate transport regulator FecR</fullName>
    </submittedName>
</protein>
<organism evidence="2 3">
    <name type="scientific">Tabrizicola piscis</name>
    <dbReference type="NCBI Taxonomy" id="2494374"/>
    <lineage>
        <taxon>Bacteria</taxon>
        <taxon>Pseudomonadati</taxon>
        <taxon>Pseudomonadota</taxon>
        <taxon>Alphaproteobacteria</taxon>
        <taxon>Rhodobacterales</taxon>
        <taxon>Paracoccaceae</taxon>
        <taxon>Tabrizicola</taxon>
    </lineage>
</organism>
<dbReference type="PANTHER" id="PTHR38731">
    <property type="entry name" value="LIPL45-RELATED LIPOPROTEIN-RELATED"/>
    <property type="match status" value="1"/>
</dbReference>
<dbReference type="OrthoDB" id="8443045at2"/>
<dbReference type="Gene3D" id="2.60.120.1440">
    <property type="match status" value="1"/>
</dbReference>
<feature type="domain" description="FecR protein" evidence="1">
    <location>
        <begin position="50"/>
        <end position="145"/>
    </location>
</feature>
<dbReference type="Pfam" id="PF04773">
    <property type="entry name" value="FecR"/>
    <property type="match status" value="1"/>
</dbReference>
<dbReference type="KEGG" id="taw:EI545_04650"/>
<dbReference type="InterPro" id="IPR006860">
    <property type="entry name" value="FecR"/>
</dbReference>
<dbReference type="Proteomes" id="UP000282002">
    <property type="component" value="Chromosome"/>
</dbReference>
<dbReference type="PANTHER" id="PTHR38731:SF1">
    <property type="entry name" value="FECR PROTEIN DOMAIN-CONTAINING PROTEIN"/>
    <property type="match status" value="1"/>
</dbReference>
<accession>A0A3S8U3S7</accession>
<proteinExistence type="predicted"/>
<evidence type="ECO:0000259" key="1">
    <source>
        <dbReference type="Pfam" id="PF04773"/>
    </source>
</evidence>
<dbReference type="RefSeq" id="WP_125324390.1">
    <property type="nucleotide sequence ID" value="NZ_CP034328.1"/>
</dbReference>